<comment type="caution">
    <text evidence="1">The sequence shown here is derived from an EMBL/GenBank/DDBJ whole genome shotgun (WGS) entry which is preliminary data.</text>
</comment>
<reference evidence="1 2" key="1">
    <citation type="submission" date="2019-01" db="EMBL/GenBank/DDBJ databases">
        <title>Lactibacter flavus gen. nov., sp. nov., a novel bacterium of the family Propionibacteriaceae isolated from raw milk and dairy products.</title>
        <authorList>
            <person name="Huptas C."/>
            <person name="Wenning M."/>
            <person name="Breitenwieser F."/>
            <person name="Doll E."/>
            <person name="Von Neubeck M."/>
            <person name="Busse H.-J."/>
            <person name="Scherer S."/>
        </authorList>
    </citation>
    <scope>NUCLEOTIDE SEQUENCE [LARGE SCALE GENOMIC DNA]</scope>
    <source>
        <strain evidence="1 2">DSM 22130</strain>
    </source>
</reference>
<evidence type="ECO:0000313" key="1">
    <source>
        <dbReference type="EMBL" id="TBT95436.1"/>
    </source>
</evidence>
<accession>A0A4Q9KLN2</accession>
<keyword evidence="2" id="KW-1185">Reference proteome</keyword>
<dbReference type="GO" id="GO:0016740">
    <property type="term" value="F:transferase activity"/>
    <property type="evidence" value="ECO:0007669"/>
    <property type="project" value="UniProtKB-KW"/>
</dbReference>
<dbReference type="InterPro" id="IPR014942">
    <property type="entry name" value="AbiEii"/>
</dbReference>
<dbReference type="EMBL" id="SDMR01000004">
    <property type="protein sequence ID" value="TBT95436.1"/>
    <property type="molecule type" value="Genomic_DNA"/>
</dbReference>
<dbReference type="Proteomes" id="UP000291933">
    <property type="component" value="Unassembled WGS sequence"/>
</dbReference>
<gene>
    <name evidence="1" type="ORF">ET996_04800</name>
</gene>
<dbReference type="OrthoDB" id="9808443at2"/>
<keyword evidence="1" id="KW-0808">Transferase</keyword>
<proteinExistence type="predicted"/>
<dbReference type="AlphaFoldDB" id="A0A4Q9KLN2"/>
<organism evidence="1 2">
    <name type="scientific">Propioniciclava tarda</name>
    <dbReference type="NCBI Taxonomy" id="433330"/>
    <lineage>
        <taxon>Bacteria</taxon>
        <taxon>Bacillati</taxon>
        <taxon>Actinomycetota</taxon>
        <taxon>Actinomycetes</taxon>
        <taxon>Propionibacteriales</taxon>
        <taxon>Propionibacteriaceae</taxon>
        <taxon>Propioniciclava</taxon>
    </lineage>
</organism>
<evidence type="ECO:0000313" key="2">
    <source>
        <dbReference type="Proteomes" id="UP000291933"/>
    </source>
</evidence>
<protein>
    <submittedName>
        <fullName evidence="1">Nucleotidyl transferase AbiEii/AbiGii toxin family protein</fullName>
    </submittedName>
</protein>
<name>A0A4Q9KLN2_PROTD</name>
<dbReference type="RefSeq" id="WP_131171429.1">
    <property type="nucleotide sequence ID" value="NZ_FXTL01000004.1"/>
</dbReference>
<dbReference type="Pfam" id="PF08843">
    <property type="entry name" value="AbiEii"/>
    <property type="match status" value="1"/>
</dbReference>
<sequence length="283" mass="30833">MSGPTEATAAGRAYLDLQNRARRERRGTQELLTMYVVERWWERLSRSPYAGDFVLKGGMLLAAFGHRRPTSDADALAQNLASDVESVMARVVEVAAIPGDDGVEFLTDTVRASVIRDDALYAGVRVLMDAQLATARVKLQLDVNFGDPVTPGPQLIQLPALRPGFPPVRILGYPLATVLAEKLVTAIDLRAANTRVRDFVDIFTLTRDEHIDRDELRAALIATAAFRGVQLMPLSDAIGDLATARAGTYASYRANLGPDGAHLPLAFADVVRAVVEFADEHLR</sequence>